<protein>
    <submittedName>
        <fullName evidence="1">Uncharacterized protein</fullName>
    </submittedName>
</protein>
<organism evidence="1 2">
    <name type="scientific">Ixodes persulcatus</name>
    <name type="common">Taiga tick</name>
    <dbReference type="NCBI Taxonomy" id="34615"/>
    <lineage>
        <taxon>Eukaryota</taxon>
        <taxon>Metazoa</taxon>
        <taxon>Ecdysozoa</taxon>
        <taxon>Arthropoda</taxon>
        <taxon>Chelicerata</taxon>
        <taxon>Arachnida</taxon>
        <taxon>Acari</taxon>
        <taxon>Parasitiformes</taxon>
        <taxon>Ixodida</taxon>
        <taxon>Ixodoidea</taxon>
        <taxon>Ixodidae</taxon>
        <taxon>Ixodinae</taxon>
        <taxon>Ixodes</taxon>
    </lineage>
</organism>
<evidence type="ECO:0000313" key="2">
    <source>
        <dbReference type="Proteomes" id="UP000805193"/>
    </source>
</evidence>
<comment type="caution">
    <text evidence="1">The sequence shown here is derived from an EMBL/GenBank/DDBJ whole genome shotgun (WGS) entry which is preliminary data.</text>
</comment>
<evidence type="ECO:0000313" key="1">
    <source>
        <dbReference type="EMBL" id="KAG0423525.1"/>
    </source>
</evidence>
<proteinExistence type="predicted"/>
<keyword evidence="2" id="KW-1185">Reference proteome</keyword>
<dbReference type="EMBL" id="JABSTQ010010091">
    <property type="protein sequence ID" value="KAG0423525.1"/>
    <property type="molecule type" value="Genomic_DNA"/>
</dbReference>
<dbReference type="Proteomes" id="UP000805193">
    <property type="component" value="Unassembled WGS sequence"/>
</dbReference>
<sequence>MLTADHTVCILFYTPREPLLVPGKDGAYTAEHLCMQAAELCGIGPVTAQLFGLFSAETGIWFAPSANVKAKDKSLNVYFRLRYKPPTLDRIKAEEATLNYVYHQMRQDFVCGRVPELHHNRVQHRTLGLVVTDVVRHLIEVGQNPQQGSFSFSDFMPAVLVGPLKMRVLKPRLTNALNECWHNSRQNVNRVKEIYVNEFRSIVPEYGCEQFVAQVDSDGRVWEVVLQVNPHHPQMPGLRMHSKASKESITWTHICSISDLCFVNMNLSNCTVEISRRNGIPQNIRFSSVSRMQSFLSLLDGYYRLMEKWTVNLCINLPTPSLTALRAMRCHGPIGARFAYQKLQEKSNHESGWYLLRQSSSAYREFRLDFLGQDETPETLRIVQSAEDGTFRLDQGEGQAFPSLTKLVNDGVKPMLSLELAYCVPPSEYDKTQLLLCRAPGSVSENVAPAREPRECIHSRSLAFSESRKDELHGRFTVVRRAFLCKAKNLHREVAVKSLKPHLEDSHLKEFMAQCDRMLFWQCEAMVSSVGMVHSGSFGLVTEFLPLGSLDLYLRQHRLQLQAVDLVEAAKGLARALWYLEEQGCVHGKVRCHNILVSQHEANAFYVKLSDPGLLIYGEGDVHWIPPEFYHSFSLARSSVKADIWAFGTTLWEIFTFGETPMAGLTNSEALKKYREGERLRIPADLHEGIRTLLAECWSVDPDNRPQPQTIMRDINQIFYEVYNSRRSHSYASVYPQVPLGVARNARPPSGPASPFPSPTAAAADSNRRSENVGAASAGASPSPGSGDALSLRRGFKWAKNPFRLHAAEVSYDNLSSCSTSTTRSEATLQTDIGTCIDVESLISLEESPENAICFGNTSPMTEVSASPWVIDSQQLVKGKPLGQGFFGEVYAASLKKWAGLQEEVVAVKCMRKSSLLELFQSESGLRDLQREIEIMKNLRHPNIVEIKGLVEEPEMMLVMEFLEMGSLLTYLQTYQTKVSHPQLVKYSEDIANGMEYLEEKHIVHRDLAARNILVASKDLVKISDFGLAQFTVDHYYYIHTQNRKLPMKWYAPESILYGKFSTKSDVWSYGVTLWEMFSYGEDPVIQDVTQENLGAELLEGKRLPCPPGCPTDIYRLMQLCWTTDSHQRPGFTQVKNFVRDL</sequence>
<accession>A0AC60PR87</accession>
<name>A0AC60PR87_IXOPE</name>
<reference evidence="1 2" key="1">
    <citation type="journal article" date="2020" name="Cell">
        <title>Large-Scale Comparative Analyses of Tick Genomes Elucidate Their Genetic Diversity and Vector Capacities.</title>
        <authorList>
            <consortium name="Tick Genome and Microbiome Consortium (TIGMIC)"/>
            <person name="Jia N."/>
            <person name="Wang J."/>
            <person name="Shi W."/>
            <person name="Du L."/>
            <person name="Sun Y."/>
            <person name="Zhan W."/>
            <person name="Jiang J.F."/>
            <person name="Wang Q."/>
            <person name="Zhang B."/>
            <person name="Ji P."/>
            <person name="Bell-Sakyi L."/>
            <person name="Cui X.M."/>
            <person name="Yuan T.T."/>
            <person name="Jiang B.G."/>
            <person name="Yang W.F."/>
            <person name="Lam T.T."/>
            <person name="Chang Q.C."/>
            <person name="Ding S.J."/>
            <person name="Wang X.J."/>
            <person name="Zhu J.G."/>
            <person name="Ruan X.D."/>
            <person name="Zhao L."/>
            <person name="Wei J.T."/>
            <person name="Ye R.Z."/>
            <person name="Que T.C."/>
            <person name="Du C.H."/>
            <person name="Zhou Y.H."/>
            <person name="Cheng J.X."/>
            <person name="Dai P.F."/>
            <person name="Guo W.B."/>
            <person name="Han X.H."/>
            <person name="Huang E.J."/>
            <person name="Li L.F."/>
            <person name="Wei W."/>
            <person name="Gao Y.C."/>
            <person name="Liu J.Z."/>
            <person name="Shao H.Z."/>
            <person name="Wang X."/>
            <person name="Wang C.C."/>
            <person name="Yang T.C."/>
            <person name="Huo Q.B."/>
            <person name="Li W."/>
            <person name="Chen H.Y."/>
            <person name="Chen S.E."/>
            <person name="Zhou L.G."/>
            <person name="Ni X.B."/>
            <person name="Tian J.H."/>
            <person name="Sheng Y."/>
            <person name="Liu T."/>
            <person name="Pan Y.S."/>
            <person name="Xia L.Y."/>
            <person name="Li J."/>
            <person name="Zhao F."/>
            <person name="Cao W.C."/>
        </authorList>
    </citation>
    <scope>NUCLEOTIDE SEQUENCE [LARGE SCALE GENOMIC DNA]</scope>
    <source>
        <strain evidence="1">Iper-2018</strain>
    </source>
</reference>
<gene>
    <name evidence="1" type="ORF">HPB47_000705</name>
</gene>